<dbReference type="EMBL" id="JYDI01000246">
    <property type="protein sequence ID" value="KRY47346.1"/>
    <property type="molecule type" value="Genomic_DNA"/>
</dbReference>
<organism evidence="2 3">
    <name type="scientific">Trichinella britovi</name>
    <name type="common">Parasitic roundworm</name>
    <dbReference type="NCBI Taxonomy" id="45882"/>
    <lineage>
        <taxon>Eukaryota</taxon>
        <taxon>Metazoa</taxon>
        <taxon>Ecdysozoa</taxon>
        <taxon>Nematoda</taxon>
        <taxon>Enoplea</taxon>
        <taxon>Dorylaimia</taxon>
        <taxon>Trichinellida</taxon>
        <taxon>Trichinellidae</taxon>
        <taxon>Trichinella</taxon>
    </lineage>
</organism>
<dbReference type="AlphaFoldDB" id="A0A0V1CDU5"/>
<proteinExistence type="predicted"/>
<comment type="caution">
    <text evidence="2">The sequence shown here is derived from an EMBL/GenBank/DDBJ whole genome shotgun (WGS) entry which is preliminary data.</text>
</comment>
<evidence type="ECO:0000256" key="1">
    <source>
        <dbReference type="SAM" id="MobiDB-lite"/>
    </source>
</evidence>
<dbReference type="OrthoDB" id="5915786at2759"/>
<dbReference type="Proteomes" id="UP000054653">
    <property type="component" value="Unassembled WGS sequence"/>
</dbReference>
<evidence type="ECO:0000313" key="2">
    <source>
        <dbReference type="EMBL" id="KRY47346.1"/>
    </source>
</evidence>
<gene>
    <name evidence="2" type="ORF">T03_3731</name>
</gene>
<keyword evidence="3" id="KW-1185">Reference proteome</keyword>
<evidence type="ECO:0000313" key="3">
    <source>
        <dbReference type="Proteomes" id="UP000054653"/>
    </source>
</evidence>
<name>A0A0V1CDU5_TRIBR</name>
<protein>
    <submittedName>
        <fullName evidence="2">Uncharacterized protein</fullName>
    </submittedName>
</protein>
<accession>A0A0V1CDU5</accession>
<feature type="region of interest" description="Disordered" evidence="1">
    <location>
        <begin position="124"/>
        <end position="143"/>
    </location>
</feature>
<sequence>MSNEGKNEKIKCDGRLRAKFSPHCLFPPLDKIRLCSMMKSGTGLDQTQGSTLMGAEILHEAKAVGVDSEQLLHIAILPWVQGICGGVGPSLRSMLPVLTCVSTRRYQRRAFCVLTTPRPSLRWSGEPSWTMPPLDSQLGTNGF</sequence>
<reference evidence="2 3" key="1">
    <citation type="submission" date="2015-01" db="EMBL/GenBank/DDBJ databases">
        <title>Evolution of Trichinella species and genotypes.</title>
        <authorList>
            <person name="Korhonen P.K."/>
            <person name="Edoardo P."/>
            <person name="Giuseppe L.R."/>
            <person name="Gasser R.B."/>
        </authorList>
    </citation>
    <scope>NUCLEOTIDE SEQUENCE [LARGE SCALE GENOMIC DNA]</scope>
    <source>
        <strain evidence="2">ISS120</strain>
    </source>
</reference>